<name>A0ABP9HX75_9ACTN</name>
<accession>A0ABP9HX75</accession>
<dbReference type="RefSeq" id="WP_345712553.1">
    <property type="nucleotide sequence ID" value="NZ_BAABIL010000320.1"/>
</dbReference>
<evidence type="ECO:0000313" key="1">
    <source>
        <dbReference type="EMBL" id="GAA4981329.1"/>
    </source>
</evidence>
<protein>
    <submittedName>
        <fullName evidence="1">Uncharacterized protein</fullName>
    </submittedName>
</protein>
<comment type="caution">
    <text evidence="1">The sequence shown here is derived from an EMBL/GenBank/DDBJ whole genome shotgun (WGS) entry which is preliminary data.</text>
</comment>
<dbReference type="Proteomes" id="UP001501195">
    <property type="component" value="Unassembled WGS sequence"/>
</dbReference>
<evidence type="ECO:0000313" key="2">
    <source>
        <dbReference type="Proteomes" id="UP001501195"/>
    </source>
</evidence>
<keyword evidence="2" id="KW-1185">Reference proteome</keyword>
<gene>
    <name evidence="1" type="ORF">GCM10023225_21630</name>
</gene>
<dbReference type="EMBL" id="BAABIL010000320">
    <property type="protein sequence ID" value="GAA4981329.1"/>
    <property type="molecule type" value="Genomic_DNA"/>
</dbReference>
<proteinExistence type="predicted"/>
<organism evidence="1 2">
    <name type="scientific">Kineococcus glutinatus</name>
    <dbReference type="NCBI Taxonomy" id="1070872"/>
    <lineage>
        <taxon>Bacteria</taxon>
        <taxon>Bacillati</taxon>
        <taxon>Actinomycetota</taxon>
        <taxon>Actinomycetes</taxon>
        <taxon>Kineosporiales</taxon>
        <taxon>Kineosporiaceae</taxon>
        <taxon>Kineococcus</taxon>
    </lineage>
</organism>
<reference evidence="2" key="1">
    <citation type="journal article" date="2019" name="Int. J. Syst. Evol. Microbiol.">
        <title>The Global Catalogue of Microorganisms (GCM) 10K type strain sequencing project: providing services to taxonomists for standard genome sequencing and annotation.</title>
        <authorList>
            <consortium name="The Broad Institute Genomics Platform"/>
            <consortium name="The Broad Institute Genome Sequencing Center for Infectious Disease"/>
            <person name="Wu L."/>
            <person name="Ma J."/>
        </authorList>
    </citation>
    <scope>NUCLEOTIDE SEQUENCE [LARGE SCALE GENOMIC DNA]</scope>
    <source>
        <strain evidence="2">JCM 18126</strain>
    </source>
</reference>
<sequence length="126" mass="13338">MNDTRVRIHLVTSAPVDEPDDGDDVVPLTSVVTRARGTHLDVTVSGAVDAPLAEELQLVLAEAREHCRRHAPATGCLPPSVHLDLQRAAALDATLERFRARLQAVVGGRGGVLTTHGPSEVLTGAR</sequence>